<dbReference type="EMBL" id="CM007650">
    <property type="protein sequence ID" value="ONM58713.1"/>
    <property type="molecule type" value="Genomic_DNA"/>
</dbReference>
<sequence>MWSVATLQFYGHLVLLVIVGSVAYATVLSRANRPPSGYNVVGKEVQMERMRIADDVTVHNVEIDPATITDQMEVKRRVQSGNVQKAIEKINDLNPTILARRDSNFKCSIIFDKNARAFGHLYIHTIMMVLASVVTTSFVILLLFSLPSCLHLRATPFSVEDVGAGASSPYSSDTSPDTDSRSGYCTFTRTFHIMHTPLFSPSSDVPFVFPVFALFFLPNLLSSPTVAAASQPKLVDAGTGRVGHAPSLSPCVPSRRTWWRLSRLGYLSDEESRPEILDN</sequence>
<evidence type="ECO:0000313" key="1">
    <source>
        <dbReference type="EMBL" id="ONM58713.1"/>
    </source>
</evidence>
<protein>
    <submittedName>
        <fullName evidence="1">Uncharacterized protein</fullName>
    </submittedName>
</protein>
<reference evidence="1" key="1">
    <citation type="submission" date="2015-12" db="EMBL/GenBank/DDBJ databases">
        <title>Update maize B73 reference genome by single molecule sequencing technologies.</title>
        <authorList>
            <consortium name="Maize Genome Sequencing Project"/>
            <person name="Ware D."/>
        </authorList>
    </citation>
    <scope>NUCLEOTIDE SEQUENCE [LARGE SCALE GENOMIC DNA]</scope>
    <source>
        <tissue evidence="1">Seedling</tissue>
    </source>
</reference>
<proteinExistence type="predicted"/>
<name>A0A1D6IGR6_MAIZE</name>
<gene>
    <name evidence="1" type="ORF">ZEAMMB73_Zm00001d021811</name>
</gene>
<organism evidence="1">
    <name type="scientific">Zea mays</name>
    <name type="common">Maize</name>
    <dbReference type="NCBI Taxonomy" id="4577"/>
    <lineage>
        <taxon>Eukaryota</taxon>
        <taxon>Viridiplantae</taxon>
        <taxon>Streptophyta</taxon>
        <taxon>Embryophyta</taxon>
        <taxon>Tracheophyta</taxon>
        <taxon>Spermatophyta</taxon>
        <taxon>Magnoliopsida</taxon>
        <taxon>Liliopsida</taxon>
        <taxon>Poales</taxon>
        <taxon>Poaceae</taxon>
        <taxon>PACMAD clade</taxon>
        <taxon>Panicoideae</taxon>
        <taxon>Andropogonodae</taxon>
        <taxon>Andropogoneae</taxon>
        <taxon>Tripsacinae</taxon>
        <taxon>Zea</taxon>
    </lineage>
</organism>
<accession>A0A1D6IGR6</accession>
<dbReference type="IntAct" id="A0A1D6IGR6">
    <property type="interactions" value="1"/>
</dbReference>
<dbReference type="AlphaFoldDB" id="A0A1D6IGR6"/>
<dbReference type="InParanoid" id="A0A1D6IGR6"/>
<dbReference type="STRING" id="4577.A0A1D6IGR6"/>